<evidence type="ECO:0000313" key="4">
    <source>
        <dbReference type="Proteomes" id="UP001215598"/>
    </source>
</evidence>
<name>A0AAD7MNH3_9AGAR</name>
<sequence>MSSPRPPRIVDEVDEDDLRPSVAGVGAEMDGNTYFVNPGSVNPSKTKATVRTRRPSEPPSSPQQQSVPQTSAEVKASAVPNTRSAAPQVLSPEGRRPVIVVHNPYPVQEPDEMAEHRFIGMPYLPVLLKPNSSVAELYGRPVHVVTEKPLLMSEEFMWGEDVMSQAPRPAACLDPAPAADPPHPYTYPKADPYTCNETVDKRWARGYCYTTLFTPSEKGLLHSPAPPAHSRGETCNRPDCWNDSDAGKRPFVQHTKDHPDEAVTLACAHSLASIRSVYPGIADEVENLSLQLRDATFGREAENGELPMIPIYAIPGLNCNARSVDARKLPPGSLDGSYNLASMRGKGEGTGVTMPAIQASTPEATERITLVLRLLHAIQRLILLRSISKFEYDVTEAHSKLNNVVSFDGLEPNGTSCQMNVSSAGYDLTHFIGDHQGSWHTDIGDDWTRWTTVTMLLKLPKGSDPGAFCLARCGLYVREMDAWIVFLVFRGNDPHPGFSPTMPPILQSEVNDLLRAPGVIRVVYVNYPRRVATTRSGSMSMTPTTNFGNYGSTSAVKAEQRHYSDATSTPIFSSVRVQANWLAREAVQNFQNALAWSGLKLNVGMTKLLTSMSYNDPELGETHVEAPVFDLELHKDQMSRWWHFYEWHKDLCKKYLILITKDEFRMVQKQLASYMADAPAIPYTQLDRAAVSAPSPNELLADPGQAPEHIVDAVLDRRIVEGVTRWTLKLDGQKEPSIIAGLPSWAQHPLNAPKFAQFVAASQISGVNSVHRHTIIDEDVDMPDVSSSSVAPAAGAEPKYPPIAVLGDDDVECTIAPHLVQQRPAAVTRLEEVITTSTQSSASSGKAGGSSIQATARRSGRAAVQKESVLDLDIDLTGVEPLWCVRWEGFDSDDDTWENLTVLAGAQELLNEFSKSISYEMPTLHTLLPSSRFSSVESEFRPEPARKKRALPPDSEVEEEPQEDELKDLEETLDIESASMADLDKLFDGDYRRLEAKALATTEESLHRRKNYYGPSTTSSMVETLTQFNDYMMFTPQWTQHSAATAVLPELATDVAKTSILDRSLRWEMARSNMLLYGWYRDTGALLARTLVDVHRKGGFPGLDKAHPLFSRFVHHIFSYVLAQSEDRKATKKLRQQNPDAPQRKRKAPEPLHPPLSFEVNASELGSLPYDLYGLREASKKTRVPLCLPAKHMALDTLEALYKCTENLIQDVWSNELILPPVVLMDKALAIGKRNHDNTALVRAVLQCISILASPAKIFPERIQKESKFAAAVLKNPEKTLAPLTEWLAARLGSSPHILDYAARTARIVHRGLLELHYGISLRDEHFLNPDMLYDELEEVPFIAPALNRQSSRKRNEYYLPPTPDSLLPDPNAPYFGAIGLLLHERLNEMRGFSAGDPVLRNILQGRHPTQGYRNITTQGREQFDRDQTDPARQYSEYAKLISKALPGAKLTGHLGISRLLAYMGTMNKTREFVKSGDGDRMLFDDLASCVSHFRDTEVENMSLLTDFRTKQTSRAAHLPGFKRTYNACIWGQASNHMLLQPTIGKPVHKRRCTIDEKFTPYFTSDIQSKWVSFLGDMFGQDPATYQGTKPTWADGLKFILDLRVVGFQSGLTPLQFANNLVFLGICQAPNPHEVADWIASNKSLGAYNGLVKLGFVLTGYSSIIAAYMIVFQHLDTYLSGADKAALGFSALFVEHLLCKVGRWEYRLRLQRLDFNRMAAHAVQSQASGGGWVSGANLSPQNYLLFPLPLTLDHTTLAATIKSHLVSLSHCLGLAF</sequence>
<keyword evidence="4" id="KW-1185">Reference proteome</keyword>
<evidence type="ECO:0000313" key="3">
    <source>
        <dbReference type="EMBL" id="KAJ7725495.1"/>
    </source>
</evidence>
<evidence type="ECO:0000256" key="1">
    <source>
        <dbReference type="SAM" id="MobiDB-lite"/>
    </source>
</evidence>
<feature type="region of interest" description="Disordered" evidence="1">
    <location>
        <begin position="836"/>
        <end position="860"/>
    </location>
</feature>
<dbReference type="Gene3D" id="2.40.50.40">
    <property type="match status" value="1"/>
</dbReference>
<dbReference type="PROSITE" id="PS50013">
    <property type="entry name" value="CHROMO_2"/>
    <property type="match status" value="1"/>
</dbReference>
<protein>
    <recommendedName>
        <fullName evidence="2">Chromo domain-containing protein</fullName>
    </recommendedName>
</protein>
<feature type="region of interest" description="Disordered" evidence="1">
    <location>
        <begin position="1129"/>
        <end position="1153"/>
    </location>
</feature>
<proteinExistence type="predicted"/>
<feature type="region of interest" description="Disordered" evidence="1">
    <location>
        <begin position="932"/>
        <end position="966"/>
    </location>
</feature>
<gene>
    <name evidence="3" type="ORF">B0H16DRAFT_1594485</name>
</gene>
<reference evidence="3" key="1">
    <citation type="submission" date="2023-03" db="EMBL/GenBank/DDBJ databases">
        <title>Massive genome expansion in bonnet fungi (Mycena s.s.) driven by repeated elements and novel gene families across ecological guilds.</title>
        <authorList>
            <consortium name="Lawrence Berkeley National Laboratory"/>
            <person name="Harder C.B."/>
            <person name="Miyauchi S."/>
            <person name="Viragh M."/>
            <person name="Kuo A."/>
            <person name="Thoen E."/>
            <person name="Andreopoulos B."/>
            <person name="Lu D."/>
            <person name="Skrede I."/>
            <person name="Drula E."/>
            <person name="Henrissat B."/>
            <person name="Morin E."/>
            <person name="Kohler A."/>
            <person name="Barry K."/>
            <person name="LaButti K."/>
            <person name="Morin E."/>
            <person name="Salamov A."/>
            <person name="Lipzen A."/>
            <person name="Mereny Z."/>
            <person name="Hegedus B."/>
            <person name="Baldrian P."/>
            <person name="Stursova M."/>
            <person name="Weitz H."/>
            <person name="Taylor A."/>
            <person name="Grigoriev I.V."/>
            <person name="Nagy L.G."/>
            <person name="Martin F."/>
            <person name="Kauserud H."/>
        </authorList>
    </citation>
    <scope>NUCLEOTIDE SEQUENCE</scope>
    <source>
        <strain evidence="3">CBHHK182m</strain>
    </source>
</reference>
<feature type="domain" description="Chromo" evidence="2">
    <location>
        <begin position="864"/>
        <end position="915"/>
    </location>
</feature>
<dbReference type="GO" id="GO:0006338">
    <property type="term" value="P:chromatin remodeling"/>
    <property type="evidence" value="ECO:0007669"/>
    <property type="project" value="UniProtKB-ARBA"/>
</dbReference>
<dbReference type="Proteomes" id="UP001215598">
    <property type="component" value="Unassembled WGS sequence"/>
</dbReference>
<feature type="compositionally biased region" description="Acidic residues" evidence="1">
    <location>
        <begin position="955"/>
        <end position="966"/>
    </location>
</feature>
<dbReference type="InterPro" id="IPR016197">
    <property type="entry name" value="Chromo-like_dom_sf"/>
</dbReference>
<dbReference type="InterPro" id="IPR000953">
    <property type="entry name" value="Chromo/chromo_shadow_dom"/>
</dbReference>
<dbReference type="EMBL" id="JARKIB010000194">
    <property type="protein sequence ID" value="KAJ7725495.1"/>
    <property type="molecule type" value="Genomic_DNA"/>
</dbReference>
<dbReference type="SUPFAM" id="SSF54160">
    <property type="entry name" value="Chromo domain-like"/>
    <property type="match status" value="1"/>
</dbReference>
<organism evidence="3 4">
    <name type="scientific">Mycena metata</name>
    <dbReference type="NCBI Taxonomy" id="1033252"/>
    <lineage>
        <taxon>Eukaryota</taxon>
        <taxon>Fungi</taxon>
        <taxon>Dikarya</taxon>
        <taxon>Basidiomycota</taxon>
        <taxon>Agaricomycotina</taxon>
        <taxon>Agaricomycetes</taxon>
        <taxon>Agaricomycetidae</taxon>
        <taxon>Agaricales</taxon>
        <taxon>Marasmiineae</taxon>
        <taxon>Mycenaceae</taxon>
        <taxon>Mycena</taxon>
    </lineage>
</organism>
<accession>A0AAD7MNH3</accession>
<feature type="compositionally biased region" description="Low complexity" evidence="1">
    <location>
        <begin position="836"/>
        <end position="854"/>
    </location>
</feature>
<evidence type="ECO:0000259" key="2">
    <source>
        <dbReference type="PROSITE" id="PS50013"/>
    </source>
</evidence>
<feature type="compositionally biased region" description="Low complexity" evidence="1">
    <location>
        <begin position="62"/>
        <end position="71"/>
    </location>
</feature>
<comment type="caution">
    <text evidence="3">The sequence shown here is derived from an EMBL/GenBank/DDBJ whole genome shotgun (WGS) entry which is preliminary data.</text>
</comment>
<feature type="region of interest" description="Disordered" evidence="1">
    <location>
        <begin position="1"/>
        <end position="91"/>
    </location>
</feature>